<dbReference type="Pfam" id="PF04647">
    <property type="entry name" value="AgrB"/>
    <property type="match status" value="1"/>
</dbReference>
<evidence type="ECO:0000256" key="5">
    <source>
        <dbReference type="ARBA" id="ARBA00022801"/>
    </source>
</evidence>
<reference evidence="9 10" key="1">
    <citation type="submission" date="2018-08" db="EMBL/GenBank/DDBJ databases">
        <title>A genome reference for cultivated species of the human gut microbiota.</title>
        <authorList>
            <person name="Zou Y."/>
            <person name="Xue W."/>
            <person name="Luo G."/>
        </authorList>
    </citation>
    <scope>NUCLEOTIDE SEQUENCE [LARGE SCALE GENOMIC DNA]</scope>
    <source>
        <strain evidence="9 10">AM07-24</strain>
    </source>
</reference>
<dbReference type="OrthoDB" id="9815055at2"/>
<dbReference type="GO" id="GO:0009372">
    <property type="term" value="P:quorum sensing"/>
    <property type="evidence" value="ECO:0007669"/>
    <property type="project" value="UniProtKB-KW"/>
</dbReference>
<feature type="transmembrane region" description="Helical" evidence="8">
    <location>
        <begin position="81"/>
        <end position="98"/>
    </location>
</feature>
<keyword evidence="3" id="KW-0645">Protease</keyword>
<protein>
    <recommendedName>
        <fullName evidence="11">Accessory regulator AgrB</fullName>
    </recommendedName>
</protein>
<organism evidence="9 10">
    <name type="scientific">Emergencia timonensis</name>
    <dbReference type="NCBI Taxonomy" id="1776384"/>
    <lineage>
        <taxon>Bacteria</taxon>
        <taxon>Bacillati</taxon>
        <taxon>Bacillota</taxon>
        <taxon>Clostridia</taxon>
        <taxon>Peptostreptococcales</taxon>
        <taxon>Anaerovoracaceae</taxon>
        <taxon>Emergencia</taxon>
    </lineage>
</organism>
<evidence type="ECO:0000256" key="2">
    <source>
        <dbReference type="ARBA" id="ARBA00022654"/>
    </source>
</evidence>
<dbReference type="GO" id="GO:0016020">
    <property type="term" value="C:membrane"/>
    <property type="evidence" value="ECO:0007669"/>
    <property type="project" value="InterPro"/>
</dbReference>
<evidence type="ECO:0000313" key="9">
    <source>
        <dbReference type="EMBL" id="RHJ87252.1"/>
    </source>
</evidence>
<dbReference type="InterPro" id="IPR006741">
    <property type="entry name" value="AgrB"/>
</dbReference>
<keyword evidence="1" id="KW-1003">Cell membrane</keyword>
<keyword evidence="5" id="KW-0378">Hydrolase</keyword>
<evidence type="ECO:0000313" key="10">
    <source>
        <dbReference type="Proteomes" id="UP000284841"/>
    </source>
</evidence>
<dbReference type="RefSeq" id="WP_118335789.1">
    <property type="nucleotide sequence ID" value="NZ_AP025567.1"/>
</dbReference>
<name>A0A415E0T9_9FIRM</name>
<feature type="transmembrane region" description="Helical" evidence="8">
    <location>
        <begin position="104"/>
        <end position="121"/>
    </location>
</feature>
<evidence type="ECO:0000256" key="8">
    <source>
        <dbReference type="SAM" id="Phobius"/>
    </source>
</evidence>
<proteinExistence type="predicted"/>
<keyword evidence="6 8" id="KW-1133">Transmembrane helix</keyword>
<dbReference type="SMART" id="SM00793">
    <property type="entry name" value="AgrB"/>
    <property type="match status" value="1"/>
</dbReference>
<keyword evidence="10" id="KW-1185">Reference proteome</keyword>
<accession>A0A415E0T9</accession>
<evidence type="ECO:0000256" key="1">
    <source>
        <dbReference type="ARBA" id="ARBA00022475"/>
    </source>
</evidence>
<feature type="transmembrane region" description="Helical" evidence="8">
    <location>
        <begin position="142"/>
        <end position="158"/>
    </location>
</feature>
<keyword evidence="4 8" id="KW-0812">Transmembrane</keyword>
<dbReference type="GO" id="GO:0008233">
    <property type="term" value="F:peptidase activity"/>
    <property type="evidence" value="ECO:0007669"/>
    <property type="project" value="UniProtKB-KW"/>
</dbReference>
<evidence type="ECO:0000256" key="6">
    <source>
        <dbReference type="ARBA" id="ARBA00022989"/>
    </source>
</evidence>
<keyword evidence="2" id="KW-0673">Quorum sensing</keyword>
<dbReference type="GO" id="GO:0006508">
    <property type="term" value="P:proteolysis"/>
    <property type="evidence" value="ECO:0007669"/>
    <property type="project" value="UniProtKB-KW"/>
</dbReference>
<comment type="caution">
    <text evidence="9">The sequence shown here is derived from an EMBL/GenBank/DDBJ whole genome shotgun (WGS) entry which is preliminary data.</text>
</comment>
<dbReference type="Proteomes" id="UP000284841">
    <property type="component" value="Unassembled WGS sequence"/>
</dbReference>
<evidence type="ECO:0008006" key="11">
    <source>
        <dbReference type="Google" id="ProtNLM"/>
    </source>
</evidence>
<sequence length="186" mass="20697">MTNISERLLGGMIKEGIISAEDREIYLFGIKELFSQIFTYSIMLGIGAAFGMLMETIVFLVVYMSLRVYAGGYHASTQLRCYILSFGMVIAALMLIRVTNVPETIALIGIILMGGLIYFMAPSGHKNKPLSENEKKVYKRKVGKRVIVFIMLSFVAAITSMGEILITIGIALMFLSVMMICNRQKV</sequence>
<evidence type="ECO:0000256" key="4">
    <source>
        <dbReference type="ARBA" id="ARBA00022692"/>
    </source>
</evidence>
<dbReference type="STRING" id="1776384.GCA_900086585_00721"/>
<dbReference type="EMBL" id="QRMS01000003">
    <property type="protein sequence ID" value="RHJ87252.1"/>
    <property type="molecule type" value="Genomic_DNA"/>
</dbReference>
<feature type="transmembrane region" description="Helical" evidence="8">
    <location>
        <begin position="37"/>
        <end position="69"/>
    </location>
</feature>
<gene>
    <name evidence="9" type="ORF">DW099_11160</name>
</gene>
<evidence type="ECO:0000256" key="3">
    <source>
        <dbReference type="ARBA" id="ARBA00022670"/>
    </source>
</evidence>
<evidence type="ECO:0000256" key="7">
    <source>
        <dbReference type="ARBA" id="ARBA00023136"/>
    </source>
</evidence>
<keyword evidence="7 8" id="KW-0472">Membrane</keyword>
<dbReference type="AlphaFoldDB" id="A0A415E0T9"/>